<comment type="caution">
    <text evidence="7">The sequence shown here is derived from an EMBL/GenBank/DDBJ whole genome shotgun (WGS) entry which is preliminary data.</text>
</comment>
<dbReference type="EMBL" id="PQFF01000383">
    <property type="protein sequence ID" value="RHZ53896.1"/>
    <property type="molecule type" value="Genomic_DNA"/>
</dbReference>
<dbReference type="STRING" id="1348612.A0A397GWU1"/>
<organism evidence="7 8">
    <name type="scientific">Diversispora epigaea</name>
    <dbReference type="NCBI Taxonomy" id="1348612"/>
    <lineage>
        <taxon>Eukaryota</taxon>
        <taxon>Fungi</taxon>
        <taxon>Fungi incertae sedis</taxon>
        <taxon>Mucoromycota</taxon>
        <taxon>Glomeromycotina</taxon>
        <taxon>Glomeromycetes</taxon>
        <taxon>Diversisporales</taxon>
        <taxon>Diversisporaceae</taxon>
        <taxon>Diversispora</taxon>
    </lineage>
</organism>
<dbReference type="Gene3D" id="3.40.462.20">
    <property type="match status" value="1"/>
</dbReference>
<comment type="cofactor">
    <cofactor evidence="1">
        <name>FAD</name>
        <dbReference type="ChEBI" id="CHEBI:57692"/>
    </cofactor>
</comment>
<dbReference type="PROSITE" id="PS51387">
    <property type="entry name" value="FAD_PCMH"/>
    <property type="match status" value="1"/>
</dbReference>
<evidence type="ECO:0000256" key="1">
    <source>
        <dbReference type="ARBA" id="ARBA00001974"/>
    </source>
</evidence>
<dbReference type="InterPro" id="IPR012951">
    <property type="entry name" value="BBE"/>
</dbReference>
<evidence type="ECO:0000256" key="5">
    <source>
        <dbReference type="ARBA" id="ARBA00023002"/>
    </source>
</evidence>
<dbReference type="InterPro" id="IPR036318">
    <property type="entry name" value="FAD-bd_PCMH-like_sf"/>
</dbReference>
<evidence type="ECO:0000256" key="2">
    <source>
        <dbReference type="ARBA" id="ARBA00005466"/>
    </source>
</evidence>
<dbReference type="InterPro" id="IPR016167">
    <property type="entry name" value="FAD-bd_PCMH_sub1"/>
</dbReference>
<keyword evidence="8" id="KW-1185">Reference proteome</keyword>
<dbReference type="GO" id="GO:0016491">
    <property type="term" value="F:oxidoreductase activity"/>
    <property type="evidence" value="ECO:0007669"/>
    <property type="project" value="UniProtKB-KW"/>
</dbReference>
<keyword evidence="5" id="KW-0560">Oxidoreductase</keyword>
<evidence type="ECO:0000256" key="3">
    <source>
        <dbReference type="ARBA" id="ARBA00022630"/>
    </source>
</evidence>
<name>A0A397GWU1_9GLOM</name>
<dbReference type="AlphaFoldDB" id="A0A397GWU1"/>
<dbReference type="OrthoDB" id="415825at2759"/>
<dbReference type="InterPro" id="IPR006094">
    <property type="entry name" value="Oxid_FAD_bind_N"/>
</dbReference>
<dbReference type="Gene3D" id="3.30.43.10">
    <property type="entry name" value="Uridine Diphospho-n-acetylenolpyruvylglucosamine Reductase, domain 2"/>
    <property type="match status" value="1"/>
</dbReference>
<gene>
    <name evidence="7" type="ORF">Glove_433g10</name>
</gene>
<sequence length="469" mass="52357">MMASPPLYKKLILFLFLWSFCYLTLTTNLTLASKIYNKRMKHKRDLRSCLNSISGKKVFPTDSEYNSDIINENTRVTYKPTVIIHVDKEEDVATSIKCAKTLRIGITARSGGHSYEDYCTVIGAGQRLGPIYSALSEKGFLIPAGTCPSVGITGHSLGGGFGFSSRKFGLASDNIISIQMVNADGQLITADNNQNSDLFFALRGAGSGSYGIVTSLTFKLSPVPDKVTSITIDYDISNIQTVFNAVHKYGTKLQKEVTFSLEFSQSAFQLTGLYLGNSQQAQKVMQDIVSATNANPRFNEETFFDSVVRWAYTNPDQVRNPQLQPYKFKAKSFYVNSPGLSQDGIQYIADFVKTLPCSTSAIFDLYDGSAINLVDSGATAFVHRNSLYAIQVLTTLSDQSDVCLNKLKSFGIEFQKKYTSQFSYQNYIDRDLVDWQHKYYGSNFEKLVKIKRKYDPNNLFSFPQSIPVN</sequence>
<accession>A0A397GWU1</accession>
<dbReference type="InterPro" id="IPR016169">
    <property type="entry name" value="FAD-bd_PCMH_sub2"/>
</dbReference>
<dbReference type="Gene3D" id="3.30.465.10">
    <property type="match status" value="1"/>
</dbReference>
<keyword evidence="3" id="KW-0285">Flavoprotein</keyword>
<evidence type="ECO:0000259" key="6">
    <source>
        <dbReference type="PROSITE" id="PS51387"/>
    </source>
</evidence>
<dbReference type="PANTHER" id="PTHR42973:SF39">
    <property type="entry name" value="FAD-BINDING PCMH-TYPE DOMAIN-CONTAINING PROTEIN"/>
    <property type="match status" value="1"/>
</dbReference>
<evidence type="ECO:0000256" key="4">
    <source>
        <dbReference type="ARBA" id="ARBA00022827"/>
    </source>
</evidence>
<dbReference type="Proteomes" id="UP000266861">
    <property type="component" value="Unassembled WGS sequence"/>
</dbReference>
<dbReference type="InterPro" id="IPR016166">
    <property type="entry name" value="FAD-bd_PCMH"/>
</dbReference>
<feature type="domain" description="FAD-binding PCMH-type" evidence="6">
    <location>
        <begin position="50"/>
        <end position="223"/>
    </location>
</feature>
<dbReference type="PROSITE" id="PS00862">
    <property type="entry name" value="OX2_COVAL_FAD"/>
    <property type="match status" value="1"/>
</dbReference>
<dbReference type="Pfam" id="PF01565">
    <property type="entry name" value="FAD_binding_4"/>
    <property type="match status" value="1"/>
</dbReference>
<proteinExistence type="inferred from homology"/>
<dbReference type="SUPFAM" id="SSF56176">
    <property type="entry name" value="FAD-binding/transporter-associated domain-like"/>
    <property type="match status" value="1"/>
</dbReference>
<protein>
    <recommendedName>
        <fullName evidence="6">FAD-binding PCMH-type domain-containing protein</fullName>
    </recommendedName>
</protein>
<reference evidence="7 8" key="1">
    <citation type="submission" date="2018-08" db="EMBL/GenBank/DDBJ databases">
        <title>Genome and evolution of the arbuscular mycorrhizal fungus Diversispora epigaea (formerly Glomus versiforme) and its bacterial endosymbionts.</title>
        <authorList>
            <person name="Sun X."/>
            <person name="Fei Z."/>
            <person name="Harrison M."/>
        </authorList>
    </citation>
    <scope>NUCLEOTIDE SEQUENCE [LARGE SCALE GENOMIC DNA]</scope>
    <source>
        <strain evidence="7 8">IT104</strain>
    </source>
</reference>
<dbReference type="Pfam" id="PF08031">
    <property type="entry name" value="BBE"/>
    <property type="match status" value="1"/>
</dbReference>
<evidence type="ECO:0000313" key="7">
    <source>
        <dbReference type="EMBL" id="RHZ53896.1"/>
    </source>
</evidence>
<dbReference type="PANTHER" id="PTHR42973">
    <property type="entry name" value="BINDING OXIDOREDUCTASE, PUTATIVE (AFU_ORTHOLOGUE AFUA_1G17690)-RELATED"/>
    <property type="match status" value="1"/>
</dbReference>
<dbReference type="InterPro" id="IPR050416">
    <property type="entry name" value="FAD-linked_Oxidoreductase"/>
</dbReference>
<evidence type="ECO:0000313" key="8">
    <source>
        <dbReference type="Proteomes" id="UP000266861"/>
    </source>
</evidence>
<keyword evidence="4" id="KW-0274">FAD</keyword>
<dbReference type="InterPro" id="IPR006093">
    <property type="entry name" value="Oxy_OxRdtase_FAD_BS"/>
</dbReference>
<dbReference type="GO" id="GO:0071949">
    <property type="term" value="F:FAD binding"/>
    <property type="evidence" value="ECO:0007669"/>
    <property type="project" value="InterPro"/>
</dbReference>
<comment type="similarity">
    <text evidence="2">Belongs to the oxygen-dependent FAD-linked oxidoreductase family.</text>
</comment>